<name>A0A1H1WG05_MUCMA</name>
<dbReference type="PRINTS" id="PR00625">
    <property type="entry name" value="JDOMAIN"/>
</dbReference>
<dbReference type="PROSITE" id="PS50076">
    <property type="entry name" value="DNAJ_2"/>
    <property type="match status" value="1"/>
</dbReference>
<dbReference type="InterPro" id="IPR051938">
    <property type="entry name" value="Apopto_cytoskel_mod"/>
</dbReference>
<keyword evidence="2" id="KW-1133">Transmembrane helix</keyword>
<dbReference type="PROSITE" id="PS51781">
    <property type="entry name" value="SH3B"/>
    <property type="match status" value="1"/>
</dbReference>
<dbReference type="RefSeq" id="WP_091372233.1">
    <property type="nucleotide sequence ID" value="NZ_LT629740.1"/>
</dbReference>
<gene>
    <name evidence="5" type="ORF">SAMN05216490_2170</name>
</gene>
<keyword evidence="2" id="KW-0472">Membrane</keyword>
<dbReference type="SUPFAM" id="SSF46565">
    <property type="entry name" value="Chaperone J-domain"/>
    <property type="match status" value="1"/>
</dbReference>
<dbReference type="InterPro" id="IPR003646">
    <property type="entry name" value="SH3-like_bac-type"/>
</dbReference>
<organism evidence="5 6">
    <name type="scientific">Mucilaginibacter mallensis</name>
    <dbReference type="NCBI Taxonomy" id="652787"/>
    <lineage>
        <taxon>Bacteria</taxon>
        <taxon>Pseudomonadati</taxon>
        <taxon>Bacteroidota</taxon>
        <taxon>Sphingobacteriia</taxon>
        <taxon>Sphingobacteriales</taxon>
        <taxon>Sphingobacteriaceae</taxon>
        <taxon>Mucilaginibacter</taxon>
    </lineage>
</organism>
<dbReference type="PROSITE" id="PS00636">
    <property type="entry name" value="DNAJ_1"/>
    <property type="match status" value="1"/>
</dbReference>
<evidence type="ECO:0000313" key="6">
    <source>
        <dbReference type="Proteomes" id="UP000199679"/>
    </source>
</evidence>
<dbReference type="Gene3D" id="1.10.287.110">
    <property type="entry name" value="DnaJ domain"/>
    <property type="match status" value="1"/>
</dbReference>
<keyword evidence="6" id="KW-1185">Reference proteome</keyword>
<keyword evidence="2" id="KW-0812">Transmembrane</keyword>
<proteinExistence type="predicted"/>
<dbReference type="Proteomes" id="UP000199679">
    <property type="component" value="Chromosome I"/>
</dbReference>
<dbReference type="STRING" id="652787.SAMN05216490_2170"/>
<evidence type="ECO:0000313" key="5">
    <source>
        <dbReference type="EMBL" id="SDS95561.1"/>
    </source>
</evidence>
<dbReference type="Pfam" id="PF00226">
    <property type="entry name" value="DnaJ"/>
    <property type="match status" value="1"/>
</dbReference>
<dbReference type="AlphaFoldDB" id="A0A1H1WG05"/>
<evidence type="ECO:0000256" key="1">
    <source>
        <dbReference type="ARBA" id="ARBA00023186"/>
    </source>
</evidence>
<dbReference type="PANTHER" id="PTHR44145:SF3">
    <property type="entry name" value="DNAJ HOMOLOG SUBFAMILY A MEMBER 3, MITOCHONDRIAL"/>
    <property type="match status" value="1"/>
</dbReference>
<accession>A0A1H1WG05</accession>
<evidence type="ECO:0000259" key="4">
    <source>
        <dbReference type="PROSITE" id="PS51781"/>
    </source>
</evidence>
<dbReference type="SMART" id="SM00271">
    <property type="entry name" value="DnaJ"/>
    <property type="match status" value="1"/>
</dbReference>
<dbReference type="EMBL" id="LT629740">
    <property type="protein sequence ID" value="SDS95561.1"/>
    <property type="molecule type" value="Genomic_DNA"/>
</dbReference>
<evidence type="ECO:0000259" key="3">
    <source>
        <dbReference type="PROSITE" id="PS50076"/>
    </source>
</evidence>
<dbReference type="OrthoDB" id="9779622at2"/>
<dbReference type="SMART" id="SM00287">
    <property type="entry name" value="SH3b"/>
    <property type="match status" value="1"/>
</dbReference>
<keyword evidence="1" id="KW-0143">Chaperone</keyword>
<feature type="domain" description="J" evidence="3">
    <location>
        <begin position="3"/>
        <end position="68"/>
    </location>
</feature>
<feature type="domain" description="SH3b" evidence="4">
    <location>
        <begin position="195"/>
        <end position="258"/>
    </location>
</feature>
<dbReference type="PANTHER" id="PTHR44145">
    <property type="entry name" value="DNAJ HOMOLOG SUBFAMILY A MEMBER 3, MITOCHONDRIAL"/>
    <property type="match status" value="1"/>
</dbReference>
<protein>
    <submittedName>
        <fullName evidence="5">SH3 domain-containing protein</fullName>
    </submittedName>
</protein>
<dbReference type="InterPro" id="IPR018253">
    <property type="entry name" value="DnaJ_domain_CS"/>
</dbReference>
<feature type="transmembrane region" description="Helical" evidence="2">
    <location>
        <begin position="101"/>
        <end position="119"/>
    </location>
</feature>
<dbReference type="InterPro" id="IPR001623">
    <property type="entry name" value="DnaJ_domain"/>
</dbReference>
<sequence>MRDFYYTLGADTTATKAEIKEAYRKLSKKFHPDLNPDDEYFESRFMEIQEAYEVLSDPIKRNRYDKALNQFKASYQEYKPLYQNYKASPLTGKSKTRGLDIVFTFVLFLLILIFGTYIIKILNGSKTTVANKTAPVIVVPLDKAKHHKKKHNSITKITATVIPSPIKPDTINQASSVQSTSIINQPAEASTDILYTTYLRSNLTGVVNMHESDNLSSKIIRAIPTNSIVSVIEKEGSYYKVSYNGDIGYVPKWTVKTK</sequence>
<dbReference type="CDD" id="cd06257">
    <property type="entry name" value="DnaJ"/>
    <property type="match status" value="1"/>
</dbReference>
<dbReference type="Gene3D" id="2.30.30.40">
    <property type="entry name" value="SH3 Domains"/>
    <property type="match status" value="1"/>
</dbReference>
<dbReference type="Pfam" id="PF08239">
    <property type="entry name" value="SH3_3"/>
    <property type="match status" value="1"/>
</dbReference>
<reference evidence="5 6" key="1">
    <citation type="submission" date="2016-10" db="EMBL/GenBank/DDBJ databases">
        <authorList>
            <person name="de Groot N.N."/>
        </authorList>
    </citation>
    <scope>NUCLEOTIDE SEQUENCE [LARGE SCALE GENOMIC DNA]</scope>
    <source>
        <strain evidence="5 6">MP1X4</strain>
    </source>
</reference>
<evidence type="ECO:0000256" key="2">
    <source>
        <dbReference type="SAM" id="Phobius"/>
    </source>
</evidence>
<dbReference type="InterPro" id="IPR036869">
    <property type="entry name" value="J_dom_sf"/>
</dbReference>